<gene>
    <name evidence="1" type="ORF">Pyn_37481</name>
</gene>
<dbReference type="Proteomes" id="UP000250321">
    <property type="component" value="Unassembled WGS sequence"/>
</dbReference>
<accession>A0A314YC07</accession>
<protein>
    <submittedName>
        <fullName evidence="1">Uncharacterized protein</fullName>
    </submittedName>
</protein>
<sequence>MAELLFAELPRLNSLSETPSAKLPWHNFLDGTPFHKTTSAGLPLAELSRRAVLPHNLPQRNLPSADWRSEGFGDYSLVDCRYLSWRI</sequence>
<proteinExistence type="predicted"/>
<comment type="caution">
    <text evidence="1">The sequence shown here is derived from an EMBL/GenBank/DDBJ whole genome shotgun (WGS) entry which is preliminary data.</text>
</comment>
<evidence type="ECO:0000313" key="1">
    <source>
        <dbReference type="EMBL" id="PQQ02449.1"/>
    </source>
</evidence>
<dbReference type="AlphaFoldDB" id="A0A314YC07"/>
<evidence type="ECO:0000313" key="2">
    <source>
        <dbReference type="Proteomes" id="UP000250321"/>
    </source>
</evidence>
<name>A0A314YC07_PRUYE</name>
<dbReference type="EMBL" id="PJQY01001459">
    <property type="protein sequence ID" value="PQQ02449.1"/>
    <property type="molecule type" value="Genomic_DNA"/>
</dbReference>
<keyword evidence="2" id="KW-1185">Reference proteome</keyword>
<reference evidence="1 2" key="1">
    <citation type="submission" date="2018-02" db="EMBL/GenBank/DDBJ databases">
        <title>Draft genome of wild Prunus yedoensis var. nudiflora.</title>
        <authorList>
            <person name="Baek S."/>
            <person name="Kim J.-H."/>
            <person name="Choi K."/>
            <person name="Kim G.-B."/>
            <person name="Cho A."/>
            <person name="Jang H."/>
            <person name="Shin C.-H."/>
            <person name="Yu H.-J."/>
            <person name="Mun J.-H."/>
        </authorList>
    </citation>
    <scope>NUCLEOTIDE SEQUENCE [LARGE SCALE GENOMIC DNA]</scope>
    <source>
        <strain evidence="2">cv. Jeju island</strain>
        <tissue evidence="1">Leaf</tissue>
    </source>
</reference>
<organism evidence="1 2">
    <name type="scientific">Prunus yedoensis var. nudiflora</name>
    <dbReference type="NCBI Taxonomy" id="2094558"/>
    <lineage>
        <taxon>Eukaryota</taxon>
        <taxon>Viridiplantae</taxon>
        <taxon>Streptophyta</taxon>
        <taxon>Embryophyta</taxon>
        <taxon>Tracheophyta</taxon>
        <taxon>Spermatophyta</taxon>
        <taxon>Magnoliopsida</taxon>
        <taxon>eudicotyledons</taxon>
        <taxon>Gunneridae</taxon>
        <taxon>Pentapetalae</taxon>
        <taxon>rosids</taxon>
        <taxon>fabids</taxon>
        <taxon>Rosales</taxon>
        <taxon>Rosaceae</taxon>
        <taxon>Amygdaloideae</taxon>
        <taxon>Amygdaleae</taxon>
        <taxon>Prunus</taxon>
    </lineage>
</organism>